<dbReference type="EMBL" id="DVFZ01000059">
    <property type="protein sequence ID" value="HIQ82671.1"/>
    <property type="molecule type" value="Genomic_DNA"/>
</dbReference>
<comment type="caution">
    <text evidence="1">The sequence shown here is derived from an EMBL/GenBank/DDBJ whole genome shotgun (WGS) entry which is preliminary data.</text>
</comment>
<reference evidence="1" key="1">
    <citation type="submission" date="2020-10" db="EMBL/GenBank/DDBJ databases">
        <authorList>
            <person name="Gilroy R."/>
        </authorList>
    </citation>
    <scope>NUCLEOTIDE SEQUENCE</scope>
    <source>
        <strain evidence="1">ChiSjej6B24-2974</strain>
    </source>
</reference>
<accession>A0A9D1CWD7</accession>
<gene>
    <name evidence="1" type="ORF">IAA52_06160</name>
</gene>
<sequence>MRKGWLIAVSILLSVALVGAAALSSAQLLRAFFSSQALHRAVEAFWRAPDTPTASLFAVGVLLS</sequence>
<dbReference type="AlphaFoldDB" id="A0A9D1CWD7"/>
<dbReference type="Proteomes" id="UP000824260">
    <property type="component" value="Unassembled WGS sequence"/>
</dbReference>
<evidence type="ECO:0000313" key="2">
    <source>
        <dbReference type="Proteomes" id="UP000824260"/>
    </source>
</evidence>
<name>A0A9D1CWD7_9FIRM</name>
<evidence type="ECO:0000313" key="1">
    <source>
        <dbReference type="EMBL" id="HIQ82671.1"/>
    </source>
</evidence>
<reference evidence="1" key="2">
    <citation type="journal article" date="2021" name="PeerJ">
        <title>Extensive microbial diversity within the chicken gut microbiome revealed by metagenomics and culture.</title>
        <authorList>
            <person name="Gilroy R."/>
            <person name="Ravi A."/>
            <person name="Getino M."/>
            <person name="Pursley I."/>
            <person name="Horton D.L."/>
            <person name="Alikhan N.F."/>
            <person name="Baker D."/>
            <person name="Gharbi K."/>
            <person name="Hall N."/>
            <person name="Watson M."/>
            <person name="Adriaenssens E.M."/>
            <person name="Foster-Nyarko E."/>
            <person name="Jarju S."/>
            <person name="Secka A."/>
            <person name="Antonio M."/>
            <person name="Oren A."/>
            <person name="Chaudhuri R.R."/>
            <person name="La Ragione R."/>
            <person name="Hildebrand F."/>
            <person name="Pallen M.J."/>
        </authorList>
    </citation>
    <scope>NUCLEOTIDE SEQUENCE</scope>
    <source>
        <strain evidence="1">ChiSjej6B24-2974</strain>
    </source>
</reference>
<protein>
    <submittedName>
        <fullName evidence="1">Uncharacterized protein</fullName>
    </submittedName>
</protein>
<organism evidence="1 2">
    <name type="scientific">Candidatus Pullichristensenella stercorigallinarum</name>
    <dbReference type="NCBI Taxonomy" id="2840909"/>
    <lineage>
        <taxon>Bacteria</taxon>
        <taxon>Bacillati</taxon>
        <taxon>Bacillota</taxon>
        <taxon>Clostridia</taxon>
        <taxon>Candidatus Pullichristensenella</taxon>
    </lineage>
</organism>
<proteinExistence type="predicted"/>